<dbReference type="InterPro" id="IPR036390">
    <property type="entry name" value="WH_DNA-bd_sf"/>
</dbReference>
<gene>
    <name evidence="7" type="ORF">AW171_hschr31962</name>
</gene>
<evidence type="ECO:0000256" key="3">
    <source>
        <dbReference type="ARBA" id="ARBA00022843"/>
    </source>
</evidence>
<dbReference type="InterPro" id="IPR016159">
    <property type="entry name" value="Cullin_repeat-like_dom_sf"/>
</dbReference>
<keyword evidence="8" id="KW-1185">Reference proteome</keyword>
<dbReference type="InterPro" id="IPR001373">
    <property type="entry name" value="Cullin_N"/>
</dbReference>
<dbReference type="InterPro" id="IPR045093">
    <property type="entry name" value="Cullin"/>
</dbReference>
<feature type="domain" description="Cullin family profile" evidence="6">
    <location>
        <begin position="427"/>
        <end position="661"/>
    </location>
</feature>
<dbReference type="OrthoDB" id="27073at2759"/>
<dbReference type="FunFam" id="1.20.1310.10:FF:000001">
    <property type="entry name" value="Cullin 3"/>
    <property type="match status" value="1"/>
</dbReference>
<dbReference type="PANTHER" id="PTHR11932">
    <property type="entry name" value="CULLIN"/>
    <property type="match status" value="1"/>
</dbReference>
<dbReference type="PROSITE" id="PS50069">
    <property type="entry name" value="CULLIN_2"/>
    <property type="match status" value="1"/>
</dbReference>
<dbReference type="SUPFAM" id="SSF74788">
    <property type="entry name" value="Cullin repeat-like"/>
    <property type="match status" value="1"/>
</dbReference>
<dbReference type="Pfam" id="PF00888">
    <property type="entry name" value="Cullin"/>
    <property type="match status" value="1"/>
</dbReference>
<evidence type="ECO:0000256" key="2">
    <source>
        <dbReference type="ARBA" id="ARBA00022499"/>
    </source>
</evidence>
<dbReference type="InterPro" id="IPR016158">
    <property type="entry name" value="Cullin_homology"/>
</dbReference>
<dbReference type="GO" id="GO:0031625">
    <property type="term" value="F:ubiquitin protein ligase binding"/>
    <property type="evidence" value="ECO:0007669"/>
    <property type="project" value="InterPro"/>
</dbReference>
<dbReference type="SUPFAM" id="SSF75632">
    <property type="entry name" value="Cullin homology domain"/>
    <property type="match status" value="1"/>
</dbReference>
<organism evidence="7 8">
    <name type="scientific">Eremothecium sinecaudum</name>
    <dbReference type="NCBI Taxonomy" id="45286"/>
    <lineage>
        <taxon>Eukaryota</taxon>
        <taxon>Fungi</taxon>
        <taxon>Dikarya</taxon>
        <taxon>Ascomycota</taxon>
        <taxon>Saccharomycotina</taxon>
        <taxon>Saccharomycetes</taxon>
        <taxon>Saccharomycetales</taxon>
        <taxon>Saccharomycetaceae</taxon>
        <taxon>Eremothecium</taxon>
    </lineage>
</organism>
<evidence type="ECO:0000256" key="4">
    <source>
        <dbReference type="PROSITE-ProRule" id="PRU00330"/>
    </source>
</evidence>
<evidence type="ECO:0000256" key="1">
    <source>
        <dbReference type="ARBA" id="ARBA00006019"/>
    </source>
</evidence>
<proteinExistence type="inferred from homology"/>
<reference evidence="7 8" key="1">
    <citation type="submission" date="2016-01" db="EMBL/GenBank/DDBJ databases">
        <title>Genome sequence of the yeast Holleya sinecauda.</title>
        <authorList>
            <person name="Dietrich F.S."/>
        </authorList>
    </citation>
    <scope>NUCLEOTIDE SEQUENCE [LARGE SCALE GENOMIC DNA]</scope>
    <source>
        <strain evidence="7 8">ATCC 58844</strain>
    </source>
</reference>
<accession>A0A0X8HRG1</accession>
<protein>
    <submittedName>
        <fullName evidence="7">HCL059Wp</fullName>
    </submittedName>
</protein>
<dbReference type="GO" id="GO:0019005">
    <property type="term" value="C:SCF ubiquitin ligase complex"/>
    <property type="evidence" value="ECO:0007669"/>
    <property type="project" value="UniProtKB-ARBA"/>
</dbReference>
<dbReference type="GeneID" id="28723325"/>
<dbReference type="FunFam" id="1.20.1310.10:FF:000029">
    <property type="entry name" value="Cullin homolog 1"/>
    <property type="match status" value="1"/>
</dbReference>
<name>A0A0X8HRG1_9SACH</name>
<keyword evidence="2" id="KW-1017">Isopeptide bond</keyword>
<dbReference type="InterPro" id="IPR019559">
    <property type="entry name" value="Cullin_neddylation_domain"/>
</dbReference>
<dbReference type="Gene3D" id="1.20.1310.10">
    <property type="entry name" value="Cullin Repeats"/>
    <property type="match status" value="4"/>
</dbReference>
<dbReference type="AlphaFoldDB" id="A0A0X8HRG1"/>
<dbReference type="GO" id="GO:0031146">
    <property type="term" value="P:SCF-dependent proteasomal ubiquitin-dependent protein catabolic process"/>
    <property type="evidence" value="ECO:0007669"/>
    <property type="project" value="UniProtKB-ARBA"/>
</dbReference>
<dbReference type="InterPro" id="IPR036317">
    <property type="entry name" value="Cullin_homology_sf"/>
</dbReference>
<evidence type="ECO:0000313" key="7">
    <source>
        <dbReference type="EMBL" id="AMD20092.1"/>
    </source>
</evidence>
<dbReference type="FunFam" id="3.30.230.130:FF:000014">
    <property type="entry name" value="CDC53p Cullin"/>
    <property type="match status" value="1"/>
</dbReference>
<dbReference type="Gene3D" id="1.10.10.10">
    <property type="entry name" value="Winged helix-like DNA-binding domain superfamily/Winged helix DNA-binding domain"/>
    <property type="match status" value="1"/>
</dbReference>
<sequence length="798" mass="92230">MGDKLPKADDLEATWTFVEPSIGQILGRDGTPAMGRVQKVLSATMYMDVYTAIYNYCVNKSRSTGHFQSDAIQRQSNQSSILVGGEIYERLKNYLHDYIVNLEKSDDESFLKFYVRRWKRFTIGAIFLNHAFDYMNRYWVRKERSDGKRNIFDVNTLCLMTWKQVMFDQYSKGLVDEILQQLTLQRDGKIVNQADITTAIKSFVALGIDPSDLKKLNLNIYIQNFESAFLNSTREYYINMSKKYLETHSVTDYIFEAHARIAEEESKMVLYLDDHTKKPLSNTLNEVLITNHAEELKKEFILLLKSRDEEKISTLYKLMQRDFSLLPELTKSFEEHVKEVGQAEVSRLLQDHKATQSSENGKRPTALPPKDYIKTLIDVYVVFSNISEDCFKGDSLFTKALENGSRYYINNNQFAVAPGSSKNATSKTPEMLAKYSDQLLKRNKNGAESDNDMSVDDIMTIFKFLTDKDAFEYHYRKNFAKRLIHGTSTSEDDEEMVIQRLQSENSMEYTGKITKMFQDVRLSKQLGQEFNSVVKSEPDYSKDKYPEFQPFVLAETMWPFPYQEIEFKLPEVLVPEHTKLVNLYVKKHNGRVLKWLWPLSRGEITADIGRQGRAPFHFTVTLFQMAILLFFNEHDTLTFEQIQEGTNLTTQHIVLSMAPFIKMKLLQQTPSGLENMGQLGTQYKLNKPYKLAKSKVNFAAGVKGDLGLSASGKSEMQDSELMDKELNKERQMFLEACIVRIMKAKRQLPHATLVNECIAESHQRFNAKVSLIKRAIDNLISKEYLQRSDEGESYQYLA</sequence>
<comment type="similarity">
    <text evidence="1 4 5">Belongs to the cullin family.</text>
</comment>
<dbReference type="RefSeq" id="XP_017987088.1">
    <property type="nucleotide sequence ID" value="XM_018131024.1"/>
</dbReference>
<dbReference type="FunFam" id="1.10.10.10:FF:000675">
    <property type="entry name" value="Cell division cycle-related protein"/>
    <property type="match status" value="1"/>
</dbReference>
<dbReference type="InterPro" id="IPR059120">
    <property type="entry name" value="Cullin-like_AB"/>
</dbReference>
<evidence type="ECO:0000256" key="5">
    <source>
        <dbReference type="RuleBase" id="RU003829"/>
    </source>
</evidence>
<dbReference type="FunFam" id="1.20.1310.10:FF:000038">
    <property type="entry name" value="CDC53p Cullin"/>
    <property type="match status" value="1"/>
</dbReference>
<keyword evidence="3" id="KW-0832">Ubl conjugation</keyword>
<dbReference type="STRING" id="45286.A0A0X8HRG1"/>
<evidence type="ECO:0000259" key="6">
    <source>
        <dbReference type="PROSITE" id="PS50069"/>
    </source>
</evidence>
<dbReference type="InterPro" id="IPR036388">
    <property type="entry name" value="WH-like_DNA-bd_sf"/>
</dbReference>
<evidence type="ECO:0000313" key="8">
    <source>
        <dbReference type="Proteomes" id="UP000243052"/>
    </source>
</evidence>
<dbReference type="SMART" id="SM00182">
    <property type="entry name" value="CULLIN"/>
    <property type="match status" value="1"/>
</dbReference>
<dbReference type="Proteomes" id="UP000243052">
    <property type="component" value="Chromosome iii"/>
</dbReference>
<dbReference type="Pfam" id="PF26557">
    <property type="entry name" value="Cullin_AB"/>
    <property type="match status" value="1"/>
</dbReference>
<dbReference type="SMART" id="SM00884">
    <property type="entry name" value="Cullin_Nedd8"/>
    <property type="match status" value="1"/>
</dbReference>
<dbReference type="Pfam" id="PF10557">
    <property type="entry name" value="Cullin_Nedd8"/>
    <property type="match status" value="1"/>
</dbReference>
<dbReference type="EMBL" id="CP014243">
    <property type="protein sequence ID" value="AMD20092.1"/>
    <property type="molecule type" value="Genomic_DNA"/>
</dbReference>
<dbReference type="SUPFAM" id="SSF46785">
    <property type="entry name" value="Winged helix' DNA-binding domain"/>
    <property type="match status" value="1"/>
</dbReference>
<dbReference type="Gene3D" id="3.30.230.130">
    <property type="entry name" value="Cullin, Chain C, Domain 2"/>
    <property type="match status" value="1"/>
</dbReference>